<protein>
    <submittedName>
        <fullName evidence="7">Putative RDD family membrane protein YckC</fullName>
    </submittedName>
</protein>
<sequence length="272" mass="28473">MASDDELVTGEAVGLDLRPAPFVLRLLGALIDYVAYVLGLVGLVIVISLANDRGLIDGATSQAFLVAAVAIAFIVAPTAIETATRGRSLGKVIIGARVIRLDGGSIGFRHALTRALVGLLEVVGTTGGLAVIVGLLTSRSQRLGDLLAGTYALNERLPRESGVVYAVPPALAGWAMQADVARLPDSLARRMASFLRQAAKMTPESRIRVAIALATEASPYVAPLPATDPETFVVAVQAVRRDRELRALQSERAGLARLGPALDGAPVGFPRR</sequence>
<evidence type="ECO:0000256" key="2">
    <source>
        <dbReference type="ARBA" id="ARBA00022692"/>
    </source>
</evidence>
<evidence type="ECO:0000259" key="6">
    <source>
        <dbReference type="Pfam" id="PF06271"/>
    </source>
</evidence>
<evidence type="ECO:0000256" key="4">
    <source>
        <dbReference type="ARBA" id="ARBA00023136"/>
    </source>
</evidence>
<dbReference type="PANTHER" id="PTHR38480">
    <property type="entry name" value="SLR0254 PROTEIN"/>
    <property type="match status" value="1"/>
</dbReference>
<reference evidence="7 8" key="1">
    <citation type="submission" date="2018-10" db="EMBL/GenBank/DDBJ databases">
        <title>Sequencing the genomes of 1000 actinobacteria strains.</title>
        <authorList>
            <person name="Klenk H.-P."/>
        </authorList>
    </citation>
    <scope>NUCLEOTIDE SEQUENCE [LARGE SCALE GENOMIC DNA]</scope>
    <source>
        <strain evidence="7 8">DSM 17894</strain>
    </source>
</reference>
<feature type="transmembrane region" description="Helical" evidence="5">
    <location>
        <begin position="115"/>
        <end position="136"/>
    </location>
</feature>
<dbReference type="PANTHER" id="PTHR38480:SF1">
    <property type="entry name" value="SLR0254 PROTEIN"/>
    <property type="match status" value="1"/>
</dbReference>
<dbReference type="EMBL" id="RBKS01000001">
    <property type="protein sequence ID" value="RKR73266.1"/>
    <property type="molecule type" value="Genomic_DNA"/>
</dbReference>
<evidence type="ECO:0000256" key="1">
    <source>
        <dbReference type="ARBA" id="ARBA00004141"/>
    </source>
</evidence>
<dbReference type="Pfam" id="PF06271">
    <property type="entry name" value="RDD"/>
    <property type="match status" value="1"/>
</dbReference>
<comment type="subcellular location">
    <subcellularLocation>
        <location evidence="1">Membrane</location>
        <topology evidence="1">Multi-pass membrane protein</topology>
    </subcellularLocation>
</comment>
<keyword evidence="3 5" id="KW-1133">Transmembrane helix</keyword>
<name>A0A495IE34_9MICO</name>
<feature type="transmembrane region" description="Helical" evidence="5">
    <location>
        <begin position="63"/>
        <end position="80"/>
    </location>
</feature>
<organism evidence="7 8">
    <name type="scientific">Frondihabitans australicus</name>
    <dbReference type="NCBI Taxonomy" id="386892"/>
    <lineage>
        <taxon>Bacteria</taxon>
        <taxon>Bacillati</taxon>
        <taxon>Actinomycetota</taxon>
        <taxon>Actinomycetes</taxon>
        <taxon>Micrococcales</taxon>
        <taxon>Microbacteriaceae</taxon>
        <taxon>Frondihabitans</taxon>
    </lineage>
</organism>
<dbReference type="InterPro" id="IPR010432">
    <property type="entry name" value="RDD"/>
</dbReference>
<keyword evidence="4 5" id="KW-0472">Membrane</keyword>
<evidence type="ECO:0000256" key="3">
    <source>
        <dbReference type="ARBA" id="ARBA00022989"/>
    </source>
</evidence>
<keyword evidence="2 5" id="KW-0812">Transmembrane</keyword>
<comment type="caution">
    <text evidence="7">The sequence shown here is derived from an EMBL/GenBank/DDBJ whole genome shotgun (WGS) entry which is preliminary data.</text>
</comment>
<proteinExistence type="predicted"/>
<keyword evidence="8" id="KW-1185">Reference proteome</keyword>
<accession>A0A495IE34</accession>
<evidence type="ECO:0000313" key="8">
    <source>
        <dbReference type="Proteomes" id="UP000280008"/>
    </source>
</evidence>
<evidence type="ECO:0000256" key="5">
    <source>
        <dbReference type="SAM" id="Phobius"/>
    </source>
</evidence>
<dbReference type="GO" id="GO:0016020">
    <property type="term" value="C:membrane"/>
    <property type="evidence" value="ECO:0007669"/>
    <property type="project" value="UniProtKB-SubCell"/>
</dbReference>
<feature type="transmembrane region" description="Helical" evidence="5">
    <location>
        <begin position="33"/>
        <end position="51"/>
    </location>
</feature>
<dbReference type="AlphaFoldDB" id="A0A495IE34"/>
<feature type="domain" description="RDD" evidence="6">
    <location>
        <begin position="20"/>
        <end position="149"/>
    </location>
</feature>
<evidence type="ECO:0000313" key="7">
    <source>
        <dbReference type="EMBL" id="RKR73266.1"/>
    </source>
</evidence>
<gene>
    <name evidence="7" type="ORF">C8E83_0356</name>
</gene>
<dbReference type="Proteomes" id="UP000280008">
    <property type="component" value="Unassembled WGS sequence"/>
</dbReference>